<proteinExistence type="predicted"/>
<sequence length="563" mass="62728">MLPAREFIPSQKEASSWRLNSKRVAWPRHRRGTEKLEALPPPVARPPNRTRDLLRKTSLSGAFGKPACLLKQARELAPAAADAVEARRGELRAAMVAFAARGDARGARAVWLLHELERDLVRKWGLVDGDRTATLSAVAAELLRRLVIAEQWASEFEHLPDHRSEITRVWLASKLRMDAFPRTERLIYERTLKRDLDFASQWHAPQPPSSKVVAFASCVAVLGLAGPVYVLLVYATALGQAQSWPFLLNFFFEFMLVYFLIVPLMILFNKIFLPSLLDERLQQDAFEDDEGFGGASPGAPLTPSDAAPVPELDLDRVDGVEQRIVRMRSYPYKTPLNETPLDFLVAREPELKALVDEARRSRGHGHALALAVDPRLSLEALEQIHDQEHWNPSWSAWLMLNVLGVFLLLPDTMQDIVMEELLLILPAATYLVNEGVLRSTGGRCTGRALSSFVAFASMACLFGVGFRVGGVFVGYRSRFAKNAQARPQLAARQRLVPDRVHARLWARMCSFGHGARLQGAGARRRAAREEEVARAATSGDARHFRGRCGVSASSSCGPPWSRR</sequence>
<keyword evidence="1" id="KW-0472">Membrane</keyword>
<dbReference type="EMBL" id="HBIW01012998">
    <property type="protein sequence ID" value="CAE0695721.1"/>
    <property type="molecule type" value="Transcribed_RNA"/>
</dbReference>
<feature type="transmembrane region" description="Helical" evidence="1">
    <location>
        <begin position="246"/>
        <end position="268"/>
    </location>
</feature>
<evidence type="ECO:0000313" key="2">
    <source>
        <dbReference type="EMBL" id="CAE0695721.1"/>
    </source>
</evidence>
<feature type="transmembrane region" description="Helical" evidence="1">
    <location>
        <begin position="452"/>
        <end position="475"/>
    </location>
</feature>
<feature type="transmembrane region" description="Helical" evidence="1">
    <location>
        <begin position="212"/>
        <end position="234"/>
    </location>
</feature>
<name>A0A7S4E7W4_9STRA</name>
<evidence type="ECO:0000256" key="1">
    <source>
        <dbReference type="SAM" id="Phobius"/>
    </source>
</evidence>
<organism evidence="2">
    <name type="scientific">Pelagomonas calceolata</name>
    <dbReference type="NCBI Taxonomy" id="35677"/>
    <lineage>
        <taxon>Eukaryota</taxon>
        <taxon>Sar</taxon>
        <taxon>Stramenopiles</taxon>
        <taxon>Ochrophyta</taxon>
        <taxon>Pelagophyceae</taxon>
        <taxon>Pelagomonadales</taxon>
        <taxon>Pelagomonadaceae</taxon>
        <taxon>Pelagomonas</taxon>
    </lineage>
</organism>
<dbReference type="AlphaFoldDB" id="A0A7S4E7W4"/>
<gene>
    <name evidence="2" type="ORF">PCAL00307_LOCUS11157</name>
</gene>
<protein>
    <submittedName>
        <fullName evidence="2">Uncharacterized protein</fullName>
    </submittedName>
</protein>
<reference evidence="2" key="1">
    <citation type="submission" date="2021-01" db="EMBL/GenBank/DDBJ databases">
        <authorList>
            <person name="Corre E."/>
            <person name="Pelletier E."/>
            <person name="Niang G."/>
            <person name="Scheremetjew M."/>
            <person name="Finn R."/>
            <person name="Kale V."/>
            <person name="Holt S."/>
            <person name="Cochrane G."/>
            <person name="Meng A."/>
            <person name="Brown T."/>
            <person name="Cohen L."/>
        </authorList>
    </citation>
    <scope>NUCLEOTIDE SEQUENCE</scope>
    <source>
        <strain evidence="2">CCMP1756</strain>
    </source>
</reference>
<keyword evidence="1" id="KW-0812">Transmembrane</keyword>
<keyword evidence="1" id="KW-1133">Transmembrane helix</keyword>
<accession>A0A7S4E7W4</accession>